<gene>
    <name evidence="9" type="ORF">NEZAVI_LOCUS6334</name>
</gene>
<evidence type="ECO:0000313" key="10">
    <source>
        <dbReference type="Proteomes" id="UP001152798"/>
    </source>
</evidence>
<evidence type="ECO:0000256" key="3">
    <source>
        <dbReference type="ARBA" id="ARBA00022692"/>
    </source>
</evidence>
<dbReference type="Proteomes" id="UP001152798">
    <property type="component" value="Chromosome 3"/>
</dbReference>
<dbReference type="GO" id="GO:0006888">
    <property type="term" value="P:endoplasmic reticulum to Golgi vesicle-mediated transport"/>
    <property type="evidence" value="ECO:0007669"/>
    <property type="project" value="TreeGrafter"/>
</dbReference>
<evidence type="ECO:0000313" key="9">
    <source>
        <dbReference type="EMBL" id="CAH1396225.1"/>
    </source>
</evidence>
<evidence type="ECO:0000256" key="4">
    <source>
        <dbReference type="ARBA" id="ARBA00022989"/>
    </source>
</evidence>
<keyword evidence="3 6" id="KW-0812">Transmembrane</keyword>
<comment type="subcellular location">
    <subcellularLocation>
        <location evidence="1">Endoplasmic reticulum-Golgi intermediate compartment membrane</location>
        <topology evidence="1">Multi-pass membrane protein</topology>
    </subcellularLocation>
</comment>
<proteinExistence type="inferred from homology"/>
<evidence type="ECO:0000256" key="6">
    <source>
        <dbReference type="SAM" id="Phobius"/>
    </source>
</evidence>
<feature type="domain" description="Endoplasmic reticulum vesicle transporter N-terminal" evidence="8">
    <location>
        <begin position="18"/>
        <end position="107"/>
    </location>
</feature>
<dbReference type="InterPro" id="IPR039542">
    <property type="entry name" value="Erv_N"/>
</dbReference>
<dbReference type="OrthoDB" id="5541786at2759"/>
<accession>A0A9P0H675</accession>
<dbReference type="GO" id="GO:0030134">
    <property type="term" value="C:COPII-coated ER to Golgi transport vesicle"/>
    <property type="evidence" value="ECO:0007669"/>
    <property type="project" value="TreeGrafter"/>
</dbReference>
<dbReference type="Pfam" id="PF13850">
    <property type="entry name" value="ERGIC_N"/>
    <property type="match status" value="1"/>
</dbReference>
<keyword evidence="10" id="KW-1185">Reference proteome</keyword>
<keyword evidence="4 6" id="KW-1133">Transmembrane helix</keyword>
<dbReference type="PANTHER" id="PTHR10984:SF30">
    <property type="entry name" value="ENDOPLASMIC RETICULUM-GOLGI INTERMEDIATE COMPARTMENT PROTEIN 2"/>
    <property type="match status" value="1"/>
</dbReference>
<evidence type="ECO:0000259" key="7">
    <source>
        <dbReference type="Pfam" id="PF07970"/>
    </source>
</evidence>
<reference evidence="9" key="1">
    <citation type="submission" date="2022-01" db="EMBL/GenBank/DDBJ databases">
        <authorList>
            <person name="King R."/>
        </authorList>
    </citation>
    <scope>NUCLEOTIDE SEQUENCE</scope>
</reference>
<dbReference type="GO" id="GO:0033116">
    <property type="term" value="C:endoplasmic reticulum-Golgi intermediate compartment membrane"/>
    <property type="evidence" value="ECO:0007669"/>
    <property type="project" value="UniProtKB-SubCell"/>
</dbReference>
<comment type="similarity">
    <text evidence="2">Belongs to the ERGIC family.</text>
</comment>
<feature type="domain" description="Endoplasmic reticulum vesicle transporter C-terminal" evidence="7">
    <location>
        <begin position="170"/>
        <end position="338"/>
    </location>
</feature>
<dbReference type="GO" id="GO:0005783">
    <property type="term" value="C:endoplasmic reticulum"/>
    <property type="evidence" value="ECO:0007669"/>
    <property type="project" value="TreeGrafter"/>
</dbReference>
<keyword evidence="5 6" id="KW-0472">Membrane</keyword>
<evidence type="ECO:0000256" key="2">
    <source>
        <dbReference type="ARBA" id="ARBA00005648"/>
    </source>
</evidence>
<sequence length="375" mass="42909">MSMLRHRKKSPYYGVEIIKNLDSFPKVNKEDFIEKSRIGGTVTVIAYILILWIIVHEVRYYFESHVDFKFMPDKDYDAKLRLNLDLTVAMPCSSIGADILDSTNQNMLKFGKLDMMDTWFEMTSEQRLNFDDIRRVNSYLREEFHAINDLLWKSGHSITLRKLPQREIIDSNPPDACRVYGSLVLNKVAGNLHITAGKSLHLPEGHVHISAFVSQAEYNFSHRIHHLSFGDSGVGIIHPLDGEEKIADINMALYQYFVEIVPTDVETFLSKAKTYQYSVKDSLRIINHDKGSHGVPGIFFKYDISALKVVVTQSHEPLLKFFVRLSSTLSGVFVSAGILKDCILFITKKLERTLYPEQKKNGVSVEKVPEEVYSL</sequence>
<dbReference type="InterPro" id="IPR045888">
    <property type="entry name" value="Erv"/>
</dbReference>
<dbReference type="InterPro" id="IPR012936">
    <property type="entry name" value="Erv_C"/>
</dbReference>
<feature type="transmembrane region" description="Helical" evidence="6">
    <location>
        <begin position="38"/>
        <end position="55"/>
    </location>
</feature>
<evidence type="ECO:0000259" key="8">
    <source>
        <dbReference type="Pfam" id="PF13850"/>
    </source>
</evidence>
<organism evidence="9 10">
    <name type="scientific">Nezara viridula</name>
    <name type="common">Southern green stink bug</name>
    <name type="synonym">Cimex viridulus</name>
    <dbReference type="NCBI Taxonomy" id="85310"/>
    <lineage>
        <taxon>Eukaryota</taxon>
        <taxon>Metazoa</taxon>
        <taxon>Ecdysozoa</taxon>
        <taxon>Arthropoda</taxon>
        <taxon>Hexapoda</taxon>
        <taxon>Insecta</taxon>
        <taxon>Pterygota</taxon>
        <taxon>Neoptera</taxon>
        <taxon>Paraneoptera</taxon>
        <taxon>Hemiptera</taxon>
        <taxon>Heteroptera</taxon>
        <taxon>Panheteroptera</taxon>
        <taxon>Pentatomomorpha</taxon>
        <taxon>Pentatomoidea</taxon>
        <taxon>Pentatomidae</taxon>
        <taxon>Pentatominae</taxon>
        <taxon>Nezara</taxon>
    </lineage>
</organism>
<dbReference type="GO" id="GO:0006890">
    <property type="term" value="P:retrograde vesicle-mediated transport, Golgi to endoplasmic reticulum"/>
    <property type="evidence" value="ECO:0007669"/>
    <property type="project" value="TreeGrafter"/>
</dbReference>
<dbReference type="EMBL" id="OV725079">
    <property type="protein sequence ID" value="CAH1396225.1"/>
    <property type="molecule type" value="Genomic_DNA"/>
</dbReference>
<dbReference type="Pfam" id="PF07970">
    <property type="entry name" value="COPIIcoated_ERV"/>
    <property type="match status" value="1"/>
</dbReference>
<evidence type="ECO:0000256" key="5">
    <source>
        <dbReference type="ARBA" id="ARBA00023136"/>
    </source>
</evidence>
<dbReference type="PANTHER" id="PTHR10984">
    <property type="entry name" value="ENDOPLASMIC RETICULUM-GOLGI INTERMEDIATE COMPARTMENT PROTEIN"/>
    <property type="match status" value="1"/>
</dbReference>
<evidence type="ECO:0008006" key="11">
    <source>
        <dbReference type="Google" id="ProtNLM"/>
    </source>
</evidence>
<protein>
    <recommendedName>
        <fullName evidence="11">Endoplasmic reticulum-Golgi intermediate compartment protein 2</fullName>
    </recommendedName>
</protein>
<name>A0A9P0H675_NEZVI</name>
<evidence type="ECO:0000256" key="1">
    <source>
        <dbReference type="ARBA" id="ARBA00004457"/>
    </source>
</evidence>
<dbReference type="AlphaFoldDB" id="A0A9P0H675"/>